<keyword evidence="16" id="KW-1185">Reference proteome</keyword>
<name>A0A4Q7MRF0_9BACT</name>
<dbReference type="NCBIfam" id="TIGR04056">
    <property type="entry name" value="OMP_RagA_SusC"/>
    <property type="match status" value="1"/>
</dbReference>
<dbReference type="SUPFAM" id="SSF49464">
    <property type="entry name" value="Carboxypeptidase regulatory domain-like"/>
    <property type="match status" value="1"/>
</dbReference>
<feature type="signal peptide" evidence="12">
    <location>
        <begin position="1"/>
        <end position="23"/>
    </location>
</feature>
<evidence type="ECO:0000256" key="8">
    <source>
        <dbReference type="ARBA" id="ARBA00023170"/>
    </source>
</evidence>
<evidence type="ECO:0000256" key="4">
    <source>
        <dbReference type="ARBA" id="ARBA00022692"/>
    </source>
</evidence>
<dbReference type="InterPro" id="IPR036942">
    <property type="entry name" value="Beta-barrel_TonB_sf"/>
</dbReference>
<evidence type="ECO:0000256" key="7">
    <source>
        <dbReference type="ARBA" id="ARBA00023136"/>
    </source>
</evidence>
<comment type="similarity">
    <text evidence="10 11">Belongs to the TonB-dependent receptor family.</text>
</comment>
<evidence type="ECO:0000256" key="11">
    <source>
        <dbReference type="RuleBase" id="RU003357"/>
    </source>
</evidence>
<reference evidence="15 16" key="1">
    <citation type="submission" date="2019-02" db="EMBL/GenBank/DDBJ databases">
        <title>Genomic Encyclopedia of Type Strains, Phase IV (KMG-IV): sequencing the most valuable type-strain genomes for metagenomic binning, comparative biology and taxonomic classification.</title>
        <authorList>
            <person name="Goeker M."/>
        </authorList>
    </citation>
    <scope>NUCLEOTIDE SEQUENCE [LARGE SCALE GENOMIC DNA]</scope>
    <source>
        <strain evidence="15 16">DSM 18116</strain>
    </source>
</reference>
<dbReference type="InterPro" id="IPR037066">
    <property type="entry name" value="Plug_dom_sf"/>
</dbReference>
<dbReference type="SUPFAM" id="SSF56935">
    <property type="entry name" value="Porins"/>
    <property type="match status" value="1"/>
</dbReference>
<dbReference type="GO" id="GO:0044718">
    <property type="term" value="P:siderophore transmembrane transport"/>
    <property type="evidence" value="ECO:0007669"/>
    <property type="project" value="TreeGrafter"/>
</dbReference>
<dbReference type="EMBL" id="SGXA01000002">
    <property type="protein sequence ID" value="RZS70998.1"/>
    <property type="molecule type" value="Genomic_DNA"/>
</dbReference>
<keyword evidence="4 10" id="KW-0812">Transmembrane</keyword>
<dbReference type="InterPro" id="IPR012910">
    <property type="entry name" value="Plug_dom"/>
</dbReference>
<organism evidence="15 16">
    <name type="scientific">Pseudobacter ginsenosidimutans</name>
    <dbReference type="NCBI Taxonomy" id="661488"/>
    <lineage>
        <taxon>Bacteria</taxon>
        <taxon>Pseudomonadati</taxon>
        <taxon>Bacteroidota</taxon>
        <taxon>Chitinophagia</taxon>
        <taxon>Chitinophagales</taxon>
        <taxon>Chitinophagaceae</taxon>
        <taxon>Pseudobacter</taxon>
    </lineage>
</organism>
<feature type="domain" description="TonB-dependent receptor plug" evidence="14">
    <location>
        <begin position="119"/>
        <end position="253"/>
    </location>
</feature>
<keyword evidence="6 11" id="KW-0798">TonB box</keyword>
<keyword evidence="8" id="KW-0675">Receptor</keyword>
<evidence type="ECO:0000256" key="1">
    <source>
        <dbReference type="ARBA" id="ARBA00004571"/>
    </source>
</evidence>
<sequence>MRHLLKHAVLVIICMALPTLLLAQVSVTGTVTDASNNPLPGVSVRVKNSNIGTSTDVSGRFSITVPSKGATLEISSVGFKTRSIQVSENAAPLSIKMEEDAGRLDEVVVTGLATSVKRRNLANAIATVSSKDLVGTAPAQTFDAALNGKVPGALINANSGAPGGGISVKLRGVTSIFGNTQPLFVVDGVFIDNTATPAGLNSVTAAARGGNASNQDNPSGRVADLRSEDIENIEILKGASAAAIYGSKAAAGVVIITTKRGKSGKTKLTLSQDLGFVKVRKLLGQRSWTEERAAELGAVALADFQEAKAAGRMYDYEKEMFGETGLTRNTGLSLVGGNERTSFFLSGGMKNEDGIVKGTGYEYKSLRVNVDHRITDNIKVGVSSTYINSEADRGLTNNDNNSVSYGVALSATPNFTELHKNELGYPDNKYTASNPIQTRDLANNSEKVSRFITGVTLDAILQKSDVSTTRFIGRGGFDNYTLKTSAYFPNELQFMQTAEGTSVQGYAKSLNYNVILSLVNNFSPSDKFNLTSSAGVTQENGDFDNILNVASKMIAGQPNVDQAGALSPTQLRNQFQDNGIFLQEEATLIDAITLTGGVRLDRSSNNGDASKFYFYPKAGLSVNLTRMDFWKSPLFDNLKLRVAYGQAGNFPAFGSRFELMSIFNIGGNVGLYPALTRGSKDIAPERTSELEAGFDASILGGRVNLEFTVYEKRITDFLLQRAPAGSSGFSQQFVNAGNLRNRGMEVSLNTTPVSNRDVRWNSIVNFWFNRSRVTKLNVDPVVLGVFGTSLGSFKIEEGRPATQIVGAAGSPDNVIPIGDAEPNFQMNFLNEITFLKNFSLRFLLHWKNGGDNINLSQLLTDLSLTSPDYDDDGGTKGPNRVGRFGDTYADVYTQSASYLRLREVGLFYNFSKMPTSVIKGLRIGVSANNFLTITNYDGYDPEVSNFGTGFSTNVDVMPFPASKRATFHLTIDF</sequence>
<dbReference type="PANTHER" id="PTHR30069">
    <property type="entry name" value="TONB-DEPENDENT OUTER MEMBRANE RECEPTOR"/>
    <property type="match status" value="1"/>
</dbReference>
<proteinExistence type="inferred from homology"/>
<keyword evidence="2 10" id="KW-0813">Transport</keyword>
<accession>A0A4Q7MRF0</accession>
<feature type="domain" description="TonB-dependent receptor-like beta-barrel" evidence="13">
    <location>
        <begin position="397"/>
        <end position="929"/>
    </location>
</feature>
<dbReference type="RefSeq" id="WP_130541539.1">
    <property type="nucleotide sequence ID" value="NZ_CP042431.1"/>
</dbReference>
<dbReference type="InterPro" id="IPR000531">
    <property type="entry name" value="Beta-barrel_TonB"/>
</dbReference>
<dbReference type="GO" id="GO:0009279">
    <property type="term" value="C:cell outer membrane"/>
    <property type="evidence" value="ECO:0007669"/>
    <property type="project" value="UniProtKB-SubCell"/>
</dbReference>
<gene>
    <name evidence="15" type="ORF">EV199_2897</name>
</gene>
<dbReference type="InterPro" id="IPR023997">
    <property type="entry name" value="TonB-dep_OMP_SusC/RagA_CS"/>
</dbReference>
<evidence type="ECO:0000256" key="3">
    <source>
        <dbReference type="ARBA" id="ARBA00022452"/>
    </source>
</evidence>
<dbReference type="Pfam" id="PF13715">
    <property type="entry name" value="CarbopepD_reg_2"/>
    <property type="match status" value="1"/>
</dbReference>
<evidence type="ECO:0000313" key="15">
    <source>
        <dbReference type="EMBL" id="RZS70998.1"/>
    </source>
</evidence>
<protein>
    <submittedName>
        <fullName evidence="15">TonB-linked SusC/RagA family outer membrane protein</fullName>
    </submittedName>
</protein>
<dbReference type="Gene3D" id="2.40.170.20">
    <property type="entry name" value="TonB-dependent receptor, beta-barrel domain"/>
    <property type="match status" value="1"/>
</dbReference>
<feature type="chain" id="PRO_5020972260" evidence="12">
    <location>
        <begin position="24"/>
        <end position="973"/>
    </location>
</feature>
<dbReference type="Gene3D" id="2.60.40.1120">
    <property type="entry name" value="Carboxypeptidase-like, regulatory domain"/>
    <property type="match status" value="1"/>
</dbReference>
<dbReference type="PROSITE" id="PS52016">
    <property type="entry name" value="TONB_DEPENDENT_REC_3"/>
    <property type="match status" value="1"/>
</dbReference>
<comment type="subcellular location">
    <subcellularLocation>
        <location evidence="1 10">Cell outer membrane</location>
        <topology evidence="1 10">Multi-pass membrane protein</topology>
    </subcellularLocation>
</comment>
<dbReference type="PANTHER" id="PTHR30069:SF29">
    <property type="entry name" value="HEMOGLOBIN AND HEMOGLOBIN-HAPTOGLOBIN-BINDING PROTEIN 1-RELATED"/>
    <property type="match status" value="1"/>
</dbReference>
<evidence type="ECO:0000259" key="13">
    <source>
        <dbReference type="Pfam" id="PF00593"/>
    </source>
</evidence>
<evidence type="ECO:0000256" key="6">
    <source>
        <dbReference type="ARBA" id="ARBA00023077"/>
    </source>
</evidence>
<keyword evidence="9 10" id="KW-0998">Cell outer membrane</keyword>
<comment type="caution">
    <text evidence="15">The sequence shown here is derived from an EMBL/GenBank/DDBJ whole genome shotgun (WGS) entry which is preliminary data.</text>
</comment>
<dbReference type="InterPro" id="IPR039426">
    <property type="entry name" value="TonB-dep_rcpt-like"/>
</dbReference>
<dbReference type="InterPro" id="IPR023996">
    <property type="entry name" value="TonB-dep_OMP_SusC/RagA"/>
</dbReference>
<dbReference type="Pfam" id="PF00593">
    <property type="entry name" value="TonB_dep_Rec_b-barrel"/>
    <property type="match status" value="1"/>
</dbReference>
<dbReference type="Pfam" id="PF07715">
    <property type="entry name" value="Plug"/>
    <property type="match status" value="1"/>
</dbReference>
<dbReference type="InterPro" id="IPR008969">
    <property type="entry name" value="CarboxyPept-like_regulatory"/>
</dbReference>
<dbReference type="Proteomes" id="UP000293874">
    <property type="component" value="Unassembled WGS sequence"/>
</dbReference>
<dbReference type="OrthoDB" id="9768177at2"/>
<dbReference type="GO" id="GO:0015344">
    <property type="term" value="F:siderophore uptake transmembrane transporter activity"/>
    <property type="evidence" value="ECO:0007669"/>
    <property type="project" value="TreeGrafter"/>
</dbReference>
<dbReference type="Gene3D" id="2.170.130.10">
    <property type="entry name" value="TonB-dependent receptor, plug domain"/>
    <property type="match status" value="1"/>
</dbReference>
<evidence type="ECO:0000259" key="14">
    <source>
        <dbReference type="Pfam" id="PF07715"/>
    </source>
</evidence>
<evidence type="ECO:0000313" key="16">
    <source>
        <dbReference type="Proteomes" id="UP000293874"/>
    </source>
</evidence>
<evidence type="ECO:0000256" key="9">
    <source>
        <dbReference type="ARBA" id="ARBA00023237"/>
    </source>
</evidence>
<keyword evidence="5 12" id="KW-0732">Signal</keyword>
<dbReference type="NCBIfam" id="TIGR04057">
    <property type="entry name" value="SusC_RagA_signa"/>
    <property type="match status" value="1"/>
</dbReference>
<dbReference type="AlphaFoldDB" id="A0A4Q7MRF0"/>
<evidence type="ECO:0000256" key="12">
    <source>
        <dbReference type="SAM" id="SignalP"/>
    </source>
</evidence>
<keyword evidence="3 10" id="KW-1134">Transmembrane beta strand</keyword>
<evidence type="ECO:0000256" key="10">
    <source>
        <dbReference type="PROSITE-ProRule" id="PRU01360"/>
    </source>
</evidence>
<keyword evidence="7 10" id="KW-0472">Membrane</keyword>
<evidence type="ECO:0000256" key="5">
    <source>
        <dbReference type="ARBA" id="ARBA00022729"/>
    </source>
</evidence>
<evidence type="ECO:0000256" key="2">
    <source>
        <dbReference type="ARBA" id="ARBA00022448"/>
    </source>
</evidence>